<name>A0A8T1AT22_9STRA</name>
<accession>A0A8T1AT22</accession>
<keyword evidence="2" id="KW-0812">Transmembrane</keyword>
<feature type="transmembrane region" description="Helical" evidence="2">
    <location>
        <begin position="94"/>
        <end position="116"/>
    </location>
</feature>
<keyword evidence="2" id="KW-1133">Transmembrane helix</keyword>
<protein>
    <submittedName>
        <fullName evidence="3">Uncharacterized protein</fullName>
    </submittedName>
</protein>
<dbReference type="EMBL" id="RCMK01001983">
    <property type="protein sequence ID" value="KAG2886003.1"/>
    <property type="molecule type" value="Genomic_DNA"/>
</dbReference>
<proteinExistence type="predicted"/>
<organism evidence="3 4">
    <name type="scientific">Phytophthora cactorum</name>
    <dbReference type="NCBI Taxonomy" id="29920"/>
    <lineage>
        <taxon>Eukaryota</taxon>
        <taxon>Sar</taxon>
        <taxon>Stramenopiles</taxon>
        <taxon>Oomycota</taxon>
        <taxon>Peronosporomycetes</taxon>
        <taxon>Peronosporales</taxon>
        <taxon>Peronosporaceae</taxon>
        <taxon>Phytophthora</taxon>
    </lineage>
</organism>
<gene>
    <name evidence="3" type="ORF">PC117_g25456</name>
</gene>
<evidence type="ECO:0000256" key="2">
    <source>
        <dbReference type="SAM" id="Phobius"/>
    </source>
</evidence>
<reference evidence="3" key="1">
    <citation type="submission" date="2018-10" db="EMBL/GenBank/DDBJ databases">
        <title>Effector identification in a new, highly contiguous assembly of the strawberry crown rot pathogen Phytophthora cactorum.</title>
        <authorList>
            <person name="Armitage A.D."/>
            <person name="Nellist C.F."/>
            <person name="Bates H."/>
            <person name="Vickerstaff R.J."/>
            <person name="Harrison R.J."/>
        </authorList>
    </citation>
    <scope>NUCLEOTIDE SEQUENCE</scope>
    <source>
        <strain evidence="3">4040</strain>
    </source>
</reference>
<feature type="compositionally biased region" description="Basic and acidic residues" evidence="1">
    <location>
        <begin position="18"/>
        <end position="29"/>
    </location>
</feature>
<keyword evidence="2" id="KW-0472">Membrane</keyword>
<feature type="region of interest" description="Disordered" evidence="1">
    <location>
        <begin position="1"/>
        <end position="87"/>
    </location>
</feature>
<dbReference type="AlphaFoldDB" id="A0A8T1AT22"/>
<feature type="compositionally biased region" description="Basic and acidic residues" evidence="1">
    <location>
        <begin position="1"/>
        <end position="10"/>
    </location>
</feature>
<evidence type="ECO:0000256" key="1">
    <source>
        <dbReference type="SAM" id="MobiDB-lite"/>
    </source>
</evidence>
<dbReference type="Proteomes" id="UP000736787">
    <property type="component" value="Unassembled WGS sequence"/>
</dbReference>
<dbReference type="VEuPathDB" id="FungiDB:PC110_g22060"/>
<sequence length="150" mass="16368">MLLSSRKKETAAPSICRESVECSDSKDESFSPDSDANDSDVELLTAESGSSDAGQEEDIDVEDKTNDKFVHASGTNHGGPHDGRKRGKGVRDKFLYFLPFVGQVCRPMLALCYGVVPMTSQRYKARIRNGSITVSSHGNNRNKHAATVDM</sequence>
<evidence type="ECO:0000313" key="3">
    <source>
        <dbReference type="EMBL" id="KAG2886003.1"/>
    </source>
</evidence>
<evidence type="ECO:0000313" key="4">
    <source>
        <dbReference type="Proteomes" id="UP000736787"/>
    </source>
</evidence>
<comment type="caution">
    <text evidence="3">The sequence shown here is derived from an EMBL/GenBank/DDBJ whole genome shotgun (WGS) entry which is preliminary data.</text>
</comment>